<feature type="non-terminal residue" evidence="1">
    <location>
        <position position="1"/>
    </location>
</feature>
<keyword evidence="2" id="KW-1185">Reference proteome</keyword>
<dbReference type="EMBL" id="CAJVQB010069131">
    <property type="protein sequence ID" value="CAG8842479.1"/>
    <property type="molecule type" value="Genomic_DNA"/>
</dbReference>
<proteinExistence type="predicted"/>
<reference evidence="1 2" key="1">
    <citation type="submission" date="2021-06" db="EMBL/GenBank/DDBJ databases">
        <authorList>
            <person name="Kallberg Y."/>
            <person name="Tangrot J."/>
            <person name="Rosling A."/>
        </authorList>
    </citation>
    <scope>NUCLEOTIDE SEQUENCE [LARGE SCALE GENOMIC DNA]</scope>
    <source>
        <strain evidence="1 2">120-4 pot B 10/14</strain>
    </source>
</reference>
<organism evidence="1 2">
    <name type="scientific">Gigaspora margarita</name>
    <dbReference type="NCBI Taxonomy" id="4874"/>
    <lineage>
        <taxon>Eukaryota</taxon>
        <taxon>Fungi</taxon>
        <taxon>Fungi incertae sedis</taxon>
        <taxon>Mucoromycota</taxon>
        <taxon>Glomeromycotina</taxon>
        <taxon>Glomeromycetes</taxon>
        <taxon>Diversisporales</taxon>
        <taxon>Gigasporaceae</taxon>
        <taxon>Gigaspora</taxon>
    </lineage>
</organism>
<protein>
    <submittedName>
        <fullName evidence="1">8111_t:CDS:1</fullName>
    </submittedName>
</protein>
<dbReference type="Proteomes" id="UP000789901">
    <property type="component" value="Unassembled WGS sequence"/>
</dbReference>
<evidence type="ECO:0000313" key="1">
    <source>
        <dbReference type="EMBL" id="CAG8842479.1"/>
    </source>
</evidence>
<evidence type="ECO:0000313" key="2">
    <source>
        <dbReference type="Proteomes" id="UP000789901"/>
    </source>
</evidence>
<name>A0ABN7WWJ0_GIGMA</name>
<gene>
    <name evidence="1" type="ORF">GMARGA_LOCUS36007</name>
</gene>
<accession>A0ABN7WWJ0</accession>
<sequence>QQCEAAKEIPILYTFWNQKKSVKKANKIELNNDEKQLEKVNVDDNIRGLLEDEI</sequence>
<comment type="caution">
    <text evidence="1">The sequence shown here is derived from an EMBL/GenBank/DDBJ whole genome shotgun (WGS) entry which is preliminary data.</text>
</comment>